<gene>
    <name evidence="5" type="ORF">LOTGIDRAFT_232738</name>
</gene>
<evidence type="ECO:0000313" key="6">
    <source>
        <dbReference type="Proteomes" id="UP000030746"/>
    </source>
</evidence>
<dbReference type="KEGG" id="lgi:LOTGIDRAFT_232738"/>
<evidence type="ECO:0000313" key="5">
    <source>
        <dbReference type="EMBL" id="ESO93312.1"/>
    </source>
</evidence>
<dbReference type="InterPro" id="IPR019808">
    <property type="entry name" value="Histidine_triad_CS"/>
</dbReference>
<reference evidence="5 6" key="1">
    <citation type="journal article" date="2013" name="Nature">
        <title>Insights into bilaterian evolution from three spiralian genomes.</title>
        <authorList>
            <person name="Simakov O."/>
            <person name="Marletaz F."/>
            <person name="Cho S.J."/>
            <person name="Edsinger-Gonzales E."/>
            <person name="Havlak P."/>
            <person name="Hellsten U."/>
            <person name="Kuo D.H."/>
            <person name="Larsson T."/>
            <person name="Lv J."/>
            <person name="Arendt D."/>
            <person name="Savage R."/>
            <person name="Osoegawa K."/>
            <person name="de Jong P."/>
            <person name="Grimwood J."/>
            <person name="Chapman J.A."/>
            <person name="Shapiro H."/>
            <person name="Aerts A."/>
            <person name="Otillar R.P."/>
            <person name="Terry A.Y."/>
            <person name="Boore J.L."/>
            <person name="Grigoriev I.V."/>
            <person name="Lindberg D.R."/>
            <person name="Seaver E.C."/>
            <person name="Weisblat D.A."/>
            <person name="Putnam N.H."/>
            <person name="Rokhsar D.S."/>
        </authorList>
    </citation>
    <scope>NUCLEOTIDE SEQUENCE [LARGE SCALE GENOMIC DNA]</scope>
</reference>
<protein>
    <recommendedName>
        <fullName evidence="4">HIT domain-containing protein</fullName>
    </recommendedName>
</protein>
<accession>V4A967</accession>
<dbReference type="PROSITE" id="PS51084">
    <property type="entry name" value="HIT_2"/>
    <property type="match status" value="1"/>
</dbReference>
<dbReference type="OrthoDB" id="672793at2759"/>
<dbReference type="InterPro" id="IPR011146">
    <property type="entry name" value="HIT-like"/>
</dbReference>
<organism evidence="5 6">
    <name type="scientific">Lottia gigantea</name>
    <name type="common">Giant owl limpet</name>
    <dbReference type="NCBI Taxonomy" id="225164"/>
    <lineage>
        <taxon>Eukaryota</taxon>
        <taxon>Metazoa</taxon>
        <taxon>Spiralia</taxon>
        <taxon>Lophotrochozoa</taxon>
        <taxon>Mollusca</taxon>
        <taxon>Gastropoda</taxon>
        <taxon>Patellogastropoda</taxon>
        <taxon>Lottioidea</taxon>
        <taxon>Lottiidae</taxon>
        <taxon>Lottia</taxon>
    </lineage>
</organism>
<feature type="active site" description="Tele-AMP-histidine intermediate" evidence="1">
    <location>
        <position position="145"/>
    </location>
</feature>
<dbReference type="PANTHER" id="PTHR23089">
    <property type="entry name" value="HISTIDINE TRIAD HIT PROTEIN"/>
    <property type="match status" value="1"/>
</dbReference>
<evidence type="ECO:0000256" key="1">
    <source>
        <dbReference type="PIRSR" id="PIRSR601310-1"/>
    </source>
</evidence>
<dbReference type="Proteomes" id="UP000030746">
    <property type="component" value="Unassembled WGS sequence"/>
</dbReference>
<evidence type="ECO:0000259" key="4">
    <source>
        <dbReference type="PROSITE" id="PS51084"/>
    </source>
</evidence>
<dbReference type="AlphaFoldDB" id="V4A967"/>
<dbReference type="CTD" id="20249030"/>
<dbReference type="InterPro" id="IPR036265">
    <property type="entry name" value="HIT-like_sf"/>
</dbReference>
<dbReference type="RefSeq" id="XP_009056011.1">
    <property type="nucleotide sequence ID" value="XM_009057763.1"/>
</dbReference>
<keyword evidence="6" id="KW-1185">Reference proteome</keyword>
<dbReference type="Gene3D" id="3.30.428.10">
    <property type="entry name" value="HIT-like"/>
    <property type="match status" value="1"/>
</dbReference>
<feature type="domain" description="HIT" evidence="4">
    <location>
        <begin position="51"/>
        <end position="159"/>
    </location>
</feature>
<dbReference type="CDD" id="cd01276">
    <property type="entry name" value="PKCI_related"/>
    <property type="match status" value="1"/>
</dbReference>
<dbReference type="HOGENOM" id="CLU_056776_8_0_1"/>
<proteinExistence type="predicted"/>
<sequence length="159" mass="17953">MFRLNVIKRIIGTGVNSYRVPQTVQSVNVKNFSDEVERSKSAVHDKYKPTIFTKIIDKTIPADILYEDKQCMAFSDVNPTAPVHFLVIPRKPLTGISDAQYEDQELLGHLLLVAKKLAEDKKLDKGYRIVINNGVEGSQSVYHLHIHVIGGRQMNWPPG</sequence>
<dbReference type="STRING" id="225164.V4A967"/>
<dbReference type="FunFam" id="3.30.428.10:FF:000005">
    <property type="entry name" value="Histidine triad nucleotide-binding protein 1"/>
    <property type="match status" value="1"/>
</dbReference>
<dbReference type="EMBL" id="KB201931">
    <property type="protein sequence ID" value="ESO93312.1"/>
    <property type="molecule type" value="Genomic_DNA"/>
</dbReference>
<dbReference type="SUPFAM" id="SSF54197">
    <property type="entry name" value="HIT-like"/>
    <property type="match status" value="1"/>
</dbReference>
<feature type="short sequence motif" description="Histidine triad motif" evidence="2 3">
    <location>
        <begin position="143"/>
        <end position="147"/>
    </location>
</feature>
<dbReference type="InterPro" id="IPR001310">
    <property type="entry name" value="Histidine_triad_HIT"/>
</dbReference>
<dbReference type="PROSITE" id="PS00892">
    <property type="entry name" value="HIT_1"/>
    <property type="match status" value="1"/>
</dbReference>
<dbReference type="PRINTS" id="PR00332">
    <property type="entry name" value="HISTRIAD"/>
</dbReference>
<name>V4A967_LOTGI</name>
<dbReference type="GO" id="GO:0003824">
    <property type="term" value="F:catalytic activity"/>
    <property type="evidence" value="ECO:0007669"/>
    <property type="project" value="InterPro"/>
</dbReference>
<dbReference type="OMA" id="YRVVMNC"/>
<evidence type="ECO:0000256" key="3">
    <source>
        <dbReference type="PROSITE-ProRule" id="PRU00464"/>
    </source>
</evidence>
<evidence type="ECO:0000256" key="2">
    <source>
        <dbReference type="PIRSR" id="PIRSR601310-3"/>
    </source>
</evidence>
<dbReference type="Pfam" id="PF01230">
    <property type="entry name" value="HIT"/>
    <property type="match status" value="1"/>
</dbReference>
<dbReference type="GeneID" id="20249030"/>